<dbReference type="InterPro" id="IPR035937">
    <property type="entry name" value="FPG_N"/>
</dbReference>
<gene>
    <name evidence="18" type="ORF">G7Y31_11405</name>
</gene>
<dbReference type="SUPFAM" id="SSF46946">
    <property type="entry name" value="S13-like H2TH domain"/>
    <property type="match status" value="1"/>
</dbReference>
<dbReference type="InterPro" id="IPR015887">
    <property type="entry name" value="DNA_glyclase_Znf_dom_DNA_BS"/>
</dbReference>
<dbReference type="GO" id="GO:0000703">
    <property type="term" value="F:oxidized pyrimidine nucleobase lesion DNA N-glycosylase activity"/>
    <property type="evidence" value="ECO:0007669"/>
    <property type="project" value="TreeGrafter"/>
</dbReference>
<proteinExistence type="inferred from homology"/>
<evidence type="ECO:0000256" key="8">
    <source>
        <dbReference type="ARBA" id="ARBA00022833"/>
    </source>
</evidence>
<feature type="domain" description="FPG-type" evidence="16">
    <location>
        <begin position="254"/>
        <end position="288"/>
    </location>
</feature>
<evidence type="ECO:0000256" key="2">
    <source>
        <dbReference type="ARBA" id="ARBA00009409"/>
    </source>
</evidence>
<dbReference type="SUPFAM" id="SSF57716">
    <property type="entry name" value="Glucocorticoid receptor-like (DNA-binding domain)"/>
    <property type="match status" value="1"/>
</dbReference>
<dbReference type="GO" id="GO:0006284">
    <property type="term" value="P:base-excision repair"/>
    <property type="evidence" value="ECO:0007669"/>
    <property type="project" value="InterPro"/>
</dbReference>
<evidence type="ECO:0000256" key="6">
    <source>
        <dbReference type="ARBA" id="ARBA00022771"/>
    </source>
</evidence>
<comment type="cofactor">
    <cofactor evidence="1">
        <name>Zn(2+)</name>
        <dbReference type="ChEBI" id="CHEBI:29105"/>
    </cofactor>
</comment>
<dbReference type="Gene3D" id="3.20.190.10">
    <property type="entry name" value="MutM-like, N-terminal"/>
    <property type="match status" value="1"/>
</dbReference>
<dbReference type="GO" id="GO:0003684">
    <property type="term" value="F:damaged DNA binding"/>
    <property type="evidence" value="ECO:0007669"/>
    <property type="project" value="InterPro"/>
</dbReference>
<keyword evidence="5" id="KW-0227">DNA damage</keyword>
<reference evidence="18 19" key="1">
    <citation type="submission" date="2020-11" db="EMBL/GenBank/DDBJ databases">
        <title>Corynebacterium sp. ZJ-599.</title>
        <authorList>
            <person name="Zhou J."/>
        </authorList>
    </citation>
    <scope>NUCLEOTIDE SEQUENCE [LARGE SCALE GENOMIC DNA]</scope>
    <source>
        <strain evidence="18 19">ZJ-599</strain>
    </source>
</reference>
<sequence>MPEGHLIHHLAGRLNTDFRSTPLHVTSPQGRFAREAAVLDGTRLERAEARGKHLFLHFDAPSPEHIVYIHLGLIGQLRFEPVADVWGQVRLRLEPADAAEPLAAQPADADASPAEPLAANLRGPQWCRLITPAEYAAAVAKIGHDPIRADADPQELWAQVQRSSRSIASLLMDQKLFAGVGNIYRAEVLFRQGIAPTTPGKELTRAQFDAVWADLVDLMRAGVDSARIDTVRPEHTPEAMGRAPRKDDHGGEVYVYRREGLPCYVCSTPVAARVLEGRNLFWCPACQRG</sequence>
<keyword evidence="11" id="KW-0456">Lyase</keyword>
<dbReference type="GO" id="GO:0140078">
    <property type="term" value="F:class I DNA-(apurinic or apyrimidinic site) endonuclease activity"/>
    <property type="evidence" value="ECO:0007669"/>
    <property type="project" value="UniProtKB-EC"/>
</dbReference>
<dbReference type="InterPro" id="IPR012319">
    <property type="entry name" value="FPG_cat"/>
</dbReference>
<evidence type="ECO:0000256" key="5">
    <source>
        <dbReference type="ARBA" id="ARBA00022763"/>
    </source>
</evidence>
<dbReference type="KEGG" id="cliz:G7Y31_11405"/>
<feature type="domain" description="Formamidopyrimidine-DNA glycosylase catalytic" evidence="17">
    <location>
        <begin position="1"/>
        <end position="82"/>
    </location>
</feature>
<evidence type="ECO:0000256" key="10">
    <source>
        <dbReference type="ARBA" id="ARBA00023204"/>
    </source>
</evidence>
<dbReference type="PANTHER" id="PTHR42697">
    <property type="entry name" value="ENDONUCLEASE 8"/>
    <property type="match status" value="1"/>
</dbReference>
<evidence type="ECO:0000313" key="19">
    <source>
        <dbReference type="Proteomes" id="UP000594681"/>
    </source>
</evidence>
<dbReference type="SMART" id="SM01232">
    <property type="entry name" value="H2TH"/>
    <property type="match status" value="1"/>
</dbReference>
<dbReference type="InterPro" id="IPR010979">
    <property type="entry name" value="Ribosomal_uS13-like_H2TH"/>
</dbReference>
<keyword evidence="4" id="KW-0479">Metal-binding</keyword>
<evidence type="ECO:0000256" key="3">
    <source>
        <dbReference type="ARBA" id="ARBA00012720"/>
    </source>
</evidence>
<dbReference type="EMBL" id="CP064954">
    <property type="protein sequence ID" value="QPK79078.1"/>
    <property type="molecule type" value="Genomic_DNA"/>
</dbReference>
<comment type="catalytic activity">
    <reaction evidence="14">
        <text>2'-deoxyribonucleotide-(2'-deoxyribose 5'-phosphate)-2'-deoxyribonucleotide-DNA = a 3'-end 2'-deoxyribonucleotide-(2,3-dehydro-2,3-deoxyribose 5'-phosphate)-DNA + a 5'-end 5'-phospho-2'-deoxyribonucleoside-DNA + H(+)</text>
        <dbReference type="Rhea" id="RHEA:66592"/>
        <dbReference type="Rhea" id="RHEA-COMP:13180"/>
        <dbReference type="Rhea" id="RHEA-COMP:16897"/>
        <dbReference type="Rhea" id="RHEA-COMP:17067"/>
        <dbReference type="ChEBI" id="CHEBI:15378"/>
        <dbReference type="ChEBI" id="CHEBI:136412"/>
        <dbReference type="ChEBI" id="CHEBI:157695"/>
        <dbReference type="ChEBI" id="CHEBI:167181"/>
        <dbReference type="EC" id="4.2.99.18"/>
    </reaction>
</comment>
<evidence type="ECO:0000313" key="18">
    <source>
        <dbReference type="EMBL" id="QPK79078.1"/>
    </source>
</evidence>
<evidence type="ECO:0000259" key="17">
    <source>
        <dbReference type="PROSITE" id="PS51068"/>
    </source>
</evidence>
<evidence type="ECO:0000256" key="12">
    <source>
        <dbReference type="ARBA" id="ARBA00023268"/>
    </source>
</evidence>
<evidence type="ECO:0000256" key="4">
    <source>
        <dbReference type="ARBA" id="ARBA00022723"/>
    </source>
</evidence>
<dbReference type="AlphaFoldDB" id="A0A7T0P9Q8"/>
<dbReference type="PROSITE" id="PS51068">
    <property type="entry name" value="FPG_CAT"/>
    <property type="match status" value="1"/>
</dbReference>
<evidence type="ECO:0000256" key="13">
    <source>
        <dbReference type="ARBA" id="ARBA00023295"/>
    </source>
</evidence>
<protein>
    <recommendedName>
        <fullName evidence="3">DNA-(apurinic or apyrimidinic site) lyase</fullName>
        <ecNumber evidence="3">4.2.99.18</ecNumber>
    </recommendedName>
</protein>
<evidence type="ECO:0000256" key="7">
    <source>
        <dbReference type="ARBA" id="ARBA00022801"/>
    </source>
</evidence>
<dbReference type="CDD" id="cd08970">
    <property type="entry name" value="AcNei1_N"/>
    <property type="match status" value="1"/>
</dbReference>
<dbReference type="Proteomes" id="UP000594681">
    <property type="component" value="Chromosome"/>
</dbReference>
<evidence type="ECO:0000256" key="11">
    <source>
        <dbReference type="ARBA" id="ARBA00023239"/>
    </source>
</evidence>
<dbReference type="InterPro" id="IPR000214">
    <property type="entry name" value="Znf_DNA_glyclase/AP_lyase"/>
</dbReference>
<evidence type="ECO:0000256" key="1">
    <source>
        <dbReference type="ARBA" id="ARBA00001947"/>
    </source>
</evidence>
<keyword evidence="6 15" id="KW-0863">Zinc-finger</keyword>
<dbReference type="PANTHER" id="PTHR42697:SF3">
    <property type="entry name" value="ENDONUCLEASE 8 1"/>
    <property type="match status" value="1"/>
</dbReference>
<keyword evidence="10" id="KW-0234">DNA repair</keyword>
<dbReference type="GO" id="GO:0003690">
    <property type="term" value="F:double-stranded DNA binding"/>
    <property type="evidence" value="ECO:0007669"/>
    <property type="project" value="UniProtKB-ARBA"/>
</dbReference>
<dbReference type="GO" id="GO:0006979">
    <property type="term" value="P:response to oxidative stress"/>
    <property type="evidence" value="ECO:0007669"/>
    <property type="project" value="UniProtKB-ARBA"/>
</dbReference>
<keyword evidence="19" id="KW-1185">Reference proteome</keyword>
<keyword evidence="8" id="KW-0862">Zinc</keyword>
<dbReference type="GO" id="GO:0008270">
    <property type="term" value="F:zinc ion binding"/>
    <property type="evidence" value="ECO:0007669"/>
    <property type="project" value="UniProtKB-KW"/>
</dbReference>
<dbReference type="SUPFAM" id="SSF81624">
    <property type="entry name" value="N-terminal domain of MutM-like DNA repair proteins"/>
    <property type="match status" value="1"/>
</dbReference>
<dbReference type="Pfam" id="PF01149">
    <property type="entry name" value="Fapy_DNA_glyco"/>
    <property type="match status" value="1"/>
</dbReference>
<dbReference type="PROSITE" id="PS01242">
    <property type="entry name" value="ZF_FPG_1"/>
    <property type="match status" value="1"/>
</dbReference>
<keyword evidence="9" id="KW-0238">DNA-binding</keyword>
<evidence type="ECO:0000256" key="14">
    <source>
        <dbReference type="ARBA" id="ARBA00044632"/>
    </source>
</evidence>
<dbReference type="EC" id="4.2.99.18" evidence="3"/>
<evidence type="ECO:0000256" key="15">
    <source>
        <dbReference type="PROSITE-ProRule" id="PRU00391"/>
    </source>
</evidence>
<evidence type="ECO:0000256" key="9">
    <source>
        <dbReference type="ARBA" id="ARBA00023125"/>
    </source>
</evidence>
<dbReference type="Gene3D" id="1.10.8.50">
    <property type="match status" value="1"/>
</dbReference>
<dbReference type="PROSITE" id="PS51066">
    <property type="entry name" value="ZF_FPG_2"/>
    <property type="match status" value="1"/>
</dbReference>
<dbReference type="FunFam" id="1.10.8.50:FF:000003">
    <property type="entry name" value="Formamidopyrimidine-DNA glycosylase"/>
    <property type="match status" value="1"/>
</dbReference>
<dbReference type="Pfam" id="PF06831">
    <property type="entry name" value="H2TH"/>
    <property type="match status" value="1"/>
</dbReference>
<name>A0A7T0P9Q8_9CORY</name>
<keyword evidence="13" id="KW-0326">Glycosidase</keyword>
<dbReference type="GO" id="GO:0008534">
    <property type="term" value="F:oxidized purine nucleobase lesion DNA N-glycosylase activity"/>
    <property type="evidence" value="ECO:0007669"/>
    <property type="project" value="UniProtKB-ARBA"/>
</dbReference>
<organism evidence="18 19">
    <name type="scientific">Corynebacterium lizhenjunii</name>
    <dbReference type="NCBI Taxonomy" id="2709394"/>
    <lineage>
        <taxon>Bacteria</taxon>
        <taxon>Bacillati</taxon>
        <taxon>Actinomycetota</taxon>
        <taxon>Actinomycetes</taxon>
        <taxon>Mycobacteriales</taxon>
        <taxon>Corynebacteriaceae</taxon>
        <taxon>Corynebacterium</taxon>
    </lineage>
</organism>
<evidence type="ECO:0000259" key="16">
    <source>
        <dbReference type="PROSITE" id="PS51066"/>
    </source>
</evidence>
<accession>A0A7T0P9Q8</accession>
<dbReference type="SMART" id="SM00898">
    <property type="entry name" value="Fapy_DNA_glyco"/>
    <property type="match status" value="1"/>
</dbReference>
<keyword evidence="7" id="KW-0378">Hydrolase</keyword>
<dbReference type="RefSeq" id="WP_165009897.1">
    <property type="nucleotide sequence ID" value="NZ_CP064954.1"/>
</dbReference>
<keyword evidence="12" id="KW-0511">Multifunctional enzyme</keyword>
<comment type="similarity">
    <text evidence="2">Belongs to the FPG family.</text>
</comment>
<dbReference type="InterPro" id="IPR015886">
    <property type="entry name" value="H2TH_FPG"/>
</dbReference>